<evidence type="ECO:0000313" key="1">
    <source>
        <dbReference type="EMBL" id="QQV79697.1"/>
    </source>
</evidence>
<sequence length="56" mass="6217">MSYSIDRKALVESILGDGSIEPNGLVPKQIWQKTQVAAKDFAKEACSQIEYDTKKS</sequence>
<protein>
    <submittedName>
        <fullName evidence="1">Uncharacterized protein</fullName>
    </submittedName>
</protein>
<proteinExistence type="predicted"/>
<gene>
    <name evidence="1" type="ORF">JG559_08980</name>
</gene>
<name>A0A974NZ96_ENTFL</name>
<dbReference type="EMBL" id="CP068242">
    <property type="protein sequence ID" value="QQV79697.1"/>
    <property type="molecule type" value="Genomic_DNA"/>
</dbReference>
<reference evidence="1" key="1">
    <citation type="submission" date="2021-01" db="EMBL/GenBank/DDBJ databases">
        <title>Enterococcus.</title>
        <authorList>
            <person name="Du X."/>
            <person name="Wang N."/>
        </authorList>
    </citation>
    <scope>NUCLEOTIDE SEQUENCE [LARGE SCALE GENOMIC DNA]</scope>
    <source>
        <strain evidence="1">T90-2</strain>
    </source>
</reference>
<organism evidence="1">
    <name type="scientific">Enterococcus faecalis</name>
    <name type="common">Streptococcus faecalis</name>
    <dbReference type="NCBI Taxonomy" id="1351"/>
    <lineage>
        <taxon>Bacteria</taxon>
        <taxon>Bacillati</taxon>
        <taxon>Bacillota</taxon>
        <taxon>Bacilli</taxon>
        <taxon>Lactobacillales</taxon>
        <taxon>Enterococcaceae</taxon>
        <taxon>Enterococcus</taxon>
    </lineage>
</organism>
<dbReference type="Gene3D" id="3.10.105.10">
    <property type="entry name" value="Dipeptide-binding Protein, Domain 3"/>
    <property type="match status" value="1"/>
</dbReference>
<dbReference type="AlphaFoldDB" id="A0A974NZ96"/>
<accession>A0A974NZ96</accession>